<dbReference type="NCBIfam" id="TIGR00473">
    <property type="entry name" value="pssA"/>
    <property type="match status" value="1"/>
</dbReference>
<keyword evidence="15" id="KW-1208">Phospholipid metabolism</keyword>
<evidence type="ECO:0000313" key="20">
    <source>
        <dbReference type="EMBL" id="CCG81283.1"/>
    </source>
</evidence>
<dbReference type="AlphaFoldDB" id="R4XD79"/>
<keyword evidence="14" id="KW-0594">Phospholipid biosynthesis</keyword>
<comment type="similarity">
    <text evidence="4 18">Belongs to the CDP-alcohol phosphatidyltransferase class-I family.</text>
</comment>
<dbReference type="PANTHER" id="PTHR14269">
    <property type="entry name" value="CDP-DIACYLGLYCEROL--GLYCEROL-3-PHOSPHATE 3-PHOSPHATIDYLTRANSFERASE-RELATED"/>
    <property type="match status" value="1"/>
</dbReference>
<evidence type="ECO:0000256" key="12">
    <source>
        <dbReference type="ARBA" id="ARBA00023098"/>
    </source>
</evidence>
<sequence>MADYITLVNGLSGVMSIFSSLNYCLGPSTSHGYIYAAMAWIALGTFADVMDGKVARWRHKSSLVGQELDSLADLVSFGVAPAVVGFSIGMRSMLDMIVLTFFVMCGLTRLARFNVTVGKMKKDKTGKIAKFEGTPIPTSLLMVEVMAFWVYKDWILTEVPFGSINVGPLDFHPATLFFALLGCTMASKSLKIPKL</sequence>
<keyword evidence="13 19" id="KW-0472">Membrane</keyword>
<proteinExistence type="inferred from homology"/>
<dbReference type="STRING" id="1097556.R4XD79"/>
<evidence type="ECO:0000256" key="15">
    <source>
        <dbReference type="ARBA" id="ARBA00023264"/>
    </source>
</evidence>
<dbReference type="InterPro" id="IPR004533">
    <property type="entry name" value="CDP-diaglyc--ser_O-PTrfase"/>
</dbReference>
<evidence type="ECO:0000256" key="18">
    <source>
        <dbReference type="RuleBase" id="RU003750"/>
    </source>
</evidence>
<dbReference type="GO" id="GO:0005789">
    <property type="term" value="C:endoplasmic reticulum membrane"/>
    <property type="evidence" value="ECO:0007669"/>
    <property type="project" value="UniProtKB-SubCell"/>
</dbReference>
<keyword evidence="7" id="KW-0444">Lipid biosynthesis</keyword>
<evidence type="ECO:0000256" key="13">
    <source>
        <dbReference type="ARBA" id="ARBA00023136"/>
    </source>
</evidence>
<dbReference type="PROSITE" id="PS00379">
    <property type="entry name" value="CDP_ALCOHOL_P_TRANSF"/>
    <property type="match status" value="1"/>
</dbReference>
<organism evidence="20 21">
    <name type="scientific">Taphrina deformans (strain PYCC 5710 / ATCC 11124 / CBS 356.35 / IMI 108563 / JCM 9778 / NBRC 8474)</name>
    <name type="common">Peach leaf curl fungus</name>
    <name type="synonym">Lalaria deformans</name>
    <dbReference type="NCBI Taxonomy" id="1097556"/>
    <lineage>
        <taxon>Eukaryota</taxon>
        <taxon>Fungi</taxon>
        <taxon>Dikarya</taxon>
        <taxon>Ascomycota</taxon>
        <taxon>Taphrinomycotina</taxon>
        <taxon>Taphrinomycetes</taxon>
        <taxon>Taphrinales</taxon>
        <taxon>Taphrinaceae</taxon>
        <taxon>Taphrina</taxon>
    </lineage>
</organism>
<feature type="transmembrane region" description="Helical" evidence="19">
    <location>
        <begin position="96"/>
        <end position="113"/>
    </location>
</feature>
<dbReference type="Gene3D" id="1.20.120.1760">
    <property type="match status" value="1"/>
</dbReference>
<dbReference type="Pfam" id="PF01066">
    <property type="entry name" value="CDP-OH_P_transf"/>
    <property type="match status" value="1"/>
</dbReference>
<dbReference type="OrthoDB" id="448573at2759"/>
<name>R4XD79_TAPDE</name>
<keyword evidence="10" id="KW-0256">Endoplasmic reticulum</keyword>
<evidence type="ECO:0000256" key="2">
    <source>
        <dbReference type="ARBA" id="ARBA00004477"/>
    </source>
</evidence>
<reference evidence="20 21" key="1">
    <citation type="journal article" date="2013" name="MBio">
        <title>Genome sequencing of the plant pathogen Taphrina deformans, the causal agent of peach leaf curl.</title>
        <authorList>
            <person name="Cisse O.H."/>
            <person name="Almeida J.M.G.C.F."/>
            <person name="Fonseca A."/>
            <person name="Kumar A.A."/>
            <person name="Salojaervi J."/>
            <person name="Overmyer K."/>
            <person name="Hauser P.M."/>
            <person name="Pagni M."/>
        </authorList>
    </citation>
    <scope>NUCLEOTIDE SEQUENCE [LARGE SCALE GENOMIC DNA]</scope>
    <source>
        <strain evidence="21">PYCC 5710 / ATCC 11124 / CBS 356.35 / IMI 108563 / JCM 9778 / NBRC 8474</strain>
    </source>
</reference>
<dbReference type="eggNOG" id="ENOG502QPJG">
    <property type="taxonomic scope" value="Eukaryota"/>
</dbReference>
<gene>
    <name evidence="20" type="ORF">TAPDE_001015</name>
</gene>
<dbReference type="InterPro" id="IPR043130">
    <property type="entry name" value="CDP-OH_PTrfase_TM_dom"/>
</dbReference>
<evidence type="ECO:0000256" key="3">
    <source>
        <dbReference type="ARBA" id="ARBA00005189"/>
    </source>
</evidence>
<evidence type="ECO:0000256" key="16">
    <source>
        <dbReference type="ARBA" id="ARBA00032361"/>
    </source>
</evidence>
<accession>R4XD79</accession>
<comment type="caution">
    <text evidence="20">The sequence shown here is derived from an EMBL/GenBank/DDBJ whole genome shotgun (WGS) entry which is preliminary data.</text>
</comment>
<dbReference type="EC" id="2.7.8.8" evidence="5"/>
<keyword evidence="21" id="KW-1185">Reference proteome</keyword>
<dbReference type="InterPro" id="IPR050324">
    <property type="entry name" value="CDP-alcohol_PTase-I"/>
</dbReference>
<evidence type="ECO:0000256" key="19">
    <source>
        <dbReference type="SAM" id="Phobius"/>
    </source>
</evidence>
<evidence type="ECO:0000313" key="21">
    <source>
        <dbReference type="Proteomes" id="UP000013776"/>
    </source>
</evidence>
<dbReference type="GO" id="GO:0006659">
    <property type="term" value="P:phosphatidylserine biosynthetic process"/>
    <property type="evidence" value="ECO:0007669"/>
    <property type="project" value="UniProtKB-ARBA"/>
</dbReference>
<evidence type="ECO:0000256" key="4">
    <source>
        <dbReference type="ARBA" id="ARBA00010441"/>
    </source>
</evidence>
<evidence type="ECO:0000256" key="11">
    <source>
        <dbReference type="ARBA" id="ARBA00022989"/>
    </source>
</evidence>
<evidence type="ECO:0000256" key="6">
    <source>
        <dbReference type="ARBA" id="ARBA00017171"/>
    </source>
</evidence>
<evidence type="ECO:0000256" key="10">
    <source>
        <dbReference type="ARBA" id="ARBA00022824"/>
    </source>
</evidence>
<evidence type="ECO:0000256" key="5">
    <source>
        <dbReference type="ARBA" id="ARBA00013174"/>
    </source>
</evidence>
<comment type="pathway">
    <text evidence="17">Phospholipid metabolism; phosphatidylethanolamine biosynthesis; phosphatidylethanolamine from CDP-diacylglycerol: step 1/2.</text>
</comment>
<dbReference type="PANTHER" id="PTHR14269:SF61">
    <property type="entry name" value="CDP-DIACYLGLYCEROL--SERINE O-PHOSPHATIDYLTRANSFERASE"/>
    <property type="match status" value="1"/>
</dbReference>
<evidence type="ECO:0000256" key="9">
    <source>
        <dbReference type="ARBA" id="ARBA00022692"/>
    </source>
</evidence>
<keyword evidence="9 19" id="KW-0812">Transmembrane</keyword>
<keyword evidence="12" id="KW-0443">Lipid metabolism</keyword>
<evidence type="ECO:0000256" key="1">
    <source>
        <dbReference type="ARBA" id="ARBA00000287"/>
    </source>
</evidence>
<evidence type="ECO:0000256" key="17">
    <source>
        <dbReference type="ARBA" id="ARBA00060701"/>
    </source>
</evidence>
<comment type="subcellular location">
    <subcellularLocation>
        <location evidence="2">Endoplasmic reticulum membrane</location>
        <topology evidence="2">Multi-pass membrane protein</topology>
    </subcellularLocation>
</comment>
<dbReference type="FunFam" id="1.20.120.1760:FF:000022">
    <property type="entry name" value="CDP-diacylglycerol--serine O-phosphatidyltransferase"/>
    <property type="match status" value="1"/>
</dbReference>
<dbReference type="GO" id="GO:0003882">
    <property type="term" value="F:CDP-diacylglycerol-serine O-phosphatidyltransferase activity"/>
    <property type="evidence" value="ECO:0007669"/>
    <property type="project" value="UniProtKB-EC"/>
</dbReference>
<dbReference type="InterPro" id="IPR000462">
    <property type="entry name" value="CDP-OH_P_trans"/>
</dbReference>
<dbReference type="InterPro" id="IPR048254">
    <property type="entry name" value="CDP_ALCOHOL_P_TRANSF_CS"/>
</dbReference>
<dbReference type="VEuPathDB" id="FungiDB:TAPDE_001015"/>
<keyword evidence="11 19" id="KW-1133">Transmembrane helix</keyword>
<evidence type="ECO:0000256" key="14">
    <source>
        <dbReference type="ARBA" id="ARBA00023209"/>
    </source>
</evidence>
<comment type="pathway">
    <text evidence="3">Lipid metabolism.</text>
</comment>
<protein>
    <recommendedName>
        <fullName evidence="6">CDP-diacylglycerol--serine O-phosphatidyltransferase</fullName>
        <ecNumber evidence="5">2.7.8.8</ecNumber>
    </recommendedName>
    <alternativeName>
        <fullName evidence="16">Phosphatidylserine synthase</fullName>
    </alternativeName>
</protein>
<evidence type="ECO:0000256" key="7">
    <source>
        <dbReference type="ARBA" id="ARBA00022516"/>
    </source>
</evidence>
<feature type="transmembrane region" description="Helical" evidence="19">
    <location>
        <begin position="32"/>
        <end position="50"/>
    </location>
</feature>
<dbReference type="EMBL" id="CAHR02000034">
    <property type="protein sequence ID" value="CCG81283.1"/>
    <property type="molecule type" value="Genomic_DNA"/>
</dbReference>
<keyword evidence="8 18" id="KW-0808">Transferase</keyword>
<comment type="catalytic activity">
    <reaction evidence="1">
        <text>a CDP-1,2-diacyl-sn-glycerol + L-serine = a 1,2-diacyl-sn-glycero-3-phospho-L-serine + CMP + H(+)</text>
        <dbReference type="Rhea" id="RHEA:16913"/>
        <dbReference type="ChEBI" id="CHEBI:15378"/>
        <dbReference type="ChEBI" id="CHEBI:33384"/>
        <dbReference type="ChEBI" id="CHEBI:57262"/>
        <dbReference type="ChEBI" id="CHEBI:58332"/>
        <dbReference type="ChEBI" id="CHEBI:60377"/>
        <dbReference type="EC" id="2.7.8.8"/>
    </reaction>
</comment>
<dbReference type="Proteomes" id="UP000013776">
    <property type="component" value="Unassembled WGS sequence"/>
</dbReference>
<evidence type="ECO:0000256" key="8">
    <source>
        <dbReference type="ARBA" id="ARBA00022679"/>
    </source>
</evidence>